<gene>
    <name evidence="2" type="ORF">CTM94_01275</name>
</gene>
<protein>
    <recommendedName>
        <fullName evidence="4">SMODS and SLOG-associating 2TM effector domain-containing protein</fullName>
    </recommendedName>
</protein>
<dbReference type="Proteomes" id="UP000241566">
    <property type="component" value="Unassembled WGS sequence"/>
</dbReference>
<evidence type="ECO:0008006" key="4">
    <source>
        <dbReference type="Google" id="ProtNLM"/>
    </source>
</evidence>
<comment type="caution">
    <text evidence="2">The sequence shown here is derived from an EMBL/GenBank/DDBJ whole genome shotgun (WGS) entry which is preliminary data.</text>
</comment>
<keyword evidence="1" id="KW-0472">Membrane</keyword>
<name>A0ABX5GKR4_PHOLE</name>
<keyword evidence="3" id="KW-1185">Reference proteome</keyword>
<dbReference type="RefSeq" id="WP_045062311.1">
    <property type="nucleotide sequence ID" value="NZ_CP131599.1"/>
</dbReference>
<reference evidence="2 3" key="1">
    <citation type="submission" date="2018-01" db="EMBL/GenBank/DDBJ databases">
        <title>Whole genome sequencing of Histamine producing bacteria.</title>
        <authorList>
            <person name="Butler K."/>
        </authorList>
    </citation>
    <scope>NUCLEOTIDE SEQUENCE [LARGE SCALE GENOMIC DNA]</scope>
    <source>
        <strain evidence="2 3">ATCC 25521</strain>
    </source>
</reference>
<feature type="transmembrane region" description="Helical" evidence="1">
    <location>
        <begin position="20"/>
        <end position="42"/>
    </location>
</feature>
<evidence type="ECO:0000313" key="3">
    <source>
        <dbReference type="Proteomes" id="UP000241566"/>
    </source>
</evidence>
<sequence>MLKLSEEVQKLKTQTLTLSGIALFISITAALPEKIAIIGLDLSGSKETAGWFLLIILGYFLLKFTVFSTFEVVKKELPSWINYKSKALRGDVIGLSEQEIFDEYERQDQHHVNEDLGTLSGEAADIKRKRSKLEYDCKSKFVLAYNLWLYFSDIIFPIVFACYCFWALYCFLKHGVVFKFT</sequence>
<keyword evidence="1" id="KW-1133">Transmembrane helix</keyword>
<feature type="transmembrane region" description="Helical" evidence="1">
    <location>
        <begin position="148"/>
        <end position="172"/>
    </location>
</feature>
<evidence type="ECO:0000313" key="2">
    <source>
        <dbReference type="EMBL" id="PSV86464.1"/>
    </source>
</evidence>
<dbReference type="EMBL" id="PYOI01000001">
    <property type="protein sequence ID" value="PSV86464.1"/>
    <property type="molecule type" value="Genomic_DNA"/>
</dbReference>
<proteinExistence type="predicted"/>
<accession>A0ABX5GKR4</accession>
<feature type="transmembrane region" description="Helical" evidence="1">
    <location>
        <begin position="49"/>
        <end position="70"/>
    </location>
</feature>
<keyword evidence="1" id="KW-0812">Transmembrane</keyword>
<evidence type="ECO:0000256" key="1">
    <source>
        <dbReference type="SAM" id="Phobius"/>
    </source>
</evidence>
<organism evidence="2 3">
    <name type="scientific">Photobacterium leiognathi</name>
    <dbReference type="NCBI Taxonomy" id="553611"/>
    <lineage>
        <taxon>Bacteria</taxon>
        <taxon>Pseudomonadati</taxon>
        <taxon>Pseudomonadota</taxon>
        <taxon>Gammaproteobacteria</taxon>
        <taxon>Vibrionales</taxon>
        <taxon>Vibrionaceae</taxon>
        <taxon>Photobacterium</taxon>
    </lineage>
</organism>